<evidence type="ECO:0000313" key="2">
    <source>
        <dbReference type="Proteomes" id="UP000252038"/>
    </source>
</evidence>
<dbReference type="EMBL" id="CP029554">
    <property type="protein sequence ID" value="AXE36236.1"/>
    <property type="molecule type" value="Genomic_DNA"/>
</dbReference>
<dbReference type="Gene3D" id="1.20.910.10">
    <property type="entry name" value="Heme oxygenase-like"/>
    <property type="match status" value="1"/>
</dbReference>
<evidence type="ECO:0000313" key="1">
    <source>
        <dbReference type="EMBL" id="AXE36236.1"/>
    </source>
</evidence>
<dbReference type="SUPFAM" id="SSF48613">
    <property type="entry name" value="Heme oxygenase-like"/>
    <property type="match status" value="1"/>
</dbReference>
<gene>
    <name evidence="1" type="ORF">DK843_19215</name>
</gene>
<dbReference type="KEGG" id="chrb:DK843_19215"/>
<dbReference type="InterPro" id="IPR016084">
    <property type="entry name" value="Haem_Oase-like_multi-hlx"/>
</dbReference>
<sequence length="271" mass="30375">MTDMQENSCTEFYADYVVSAADMSATERATWLYKTRVGNRKDASTLGWLNELLRTGMARLGHIANDMYCDLLDGRMSHEGWSLFLREYYWGSGYGFQRVVLPAAAKGSSNDIWRTYIKSIIYEENMPSSHCDMFKTFMQSIGVEVGDLPGSAAAFNQKMLSGYSGSLGHSMGYALGIETEADFQIALLFVSLRAEYEEQVEHTEFFRIHMSESGEELHAQETCASIEQLLDQGLCTEAEIKQGFRQAIVDTRDYMLAIRASVRASNVAAIA</sequence>
<reference evidence="1 2" key="1">
    <citation type="submission" date="2018-05" db="EMBL/GenBank/DDBJ databases">
        <title>Genome sequencing, assembly and analysis of the novel insecticidal bacterium, Chromobacterium phragmitis.</title>
        <authorList>
            <person name="Sparks M.E."/>
            <person name="Blackburn M.B."/>
            <person name="Gundersen-Rindal D.E."/>
        </authorList>
    </citation>
    <scope>NUCLEOTIDE SEQUENCE [LARGE SCALE GENOMIC DNA]</scope>
    <source>
        <strain evidence="1">IIBBL 274-1</strain>
    </source>
</reference>
<proteinExistence type="predicted"/>
<dbReference type="RefSeq" id="WP_114074064.1">
    <property type="nucleotide sequence ID" value="NZ_CP029554.1"/>
</dbReference>
<evidence type="ECO:0008006" key="3">
    <source>
        <dbReference type="Google" id="ProtNLM"/>
    </source>
</evidence>
<name>A0A344ULT8_9NEIS</name>
<protein>
    <recommendedName>
        <fullName evidence="3">Iron-containing redox enzyme family protein</fullName>
    </recommendedName>
</protein>
<dbReference type="AlphaFoldDB" id="A0A344ULT8"/>
<organism evidence="1 2">
    <name type="scientific">Chromobacterium phragmitis</name>
    <dbReference type="NCBI Taxonomy" id="2202141"/>
    <lineage>
        <taxon>Bacteria</taxon>
        <taxon>Pseudomonadati</taxon>
        <taxon>Pseudomonadota</taxon>
        <taxon>Betaproteobacteria</taxon>
        <taxon>Neisseriales</taxon>
        <taxon>Chromobacteriaceae</taxon>
        <taxon>Chromobacterium</taxon>
    </lineage>
</organism>
<dbReference type="Proteomes" id="UP000252038">
    <property type="component" value="Chromosome"/>
</dbReference>
<accession>A0A344ULT8</accession>